<reference evidence="2 3" key="1">
    <citation type="submission" date="2016-11" db="EMBL/GenBank/DDBJ databases">
        <authorList>
            <person name="Jaros S."/>
            <person name="Januszkiewicz K."/>
            <person name="Wedrychowicz H."/>
        </authorList>
    </citation>
    <scope>NUCLEOTIDE SEQUENCE [LARGE SCALE GENOMIC DNA]</scope>
    <source>
        <strain evidence="2 3">DSM 14916</strain>
    </source>
</reference>
<organism evidence="2 3">
    <name type="scientific">Muricoccus roseus</name>
    <dbReference type="NCBI Taxonomy" id="198092"/>
    <lineage>
        <taxon>Bacteria</taxon>
        <taxon>Pseudomonadati</taxon>
        <taxon>Pseudomonadota</taxon>
        <taxon>Alphaproteobacteria</taxon>
        <taxon>Acetobacterales</taxon>
        <taxon>Roseomonadaceae</taxon>
        <taxon>Muricoccus</taxon>
    </lineage>
</organism>
<dbReference type="OrthoDB" id="7252638at2"/>
<dbReference type="Gene3D" id="1.10.3130.20">
    <property type="entry name" value="Phycobilisome linker domain"/>
    <property type="match status" value="1"/>
</dbReference>
<gene>
    <name evidence="2" type="ORF">SAMN02745194_03205</name>
</gene>
<dbReference type="InterPro" id="IPR038255">
    <property type="entry name" value="PBS_linker_sf"/>
</dbReference>
<accession>A0A1M6LNX1</accession>
<dbReference type="Proteomes" id="UP000184387">
    <property type="component" value="Unassembled WGS sequence"/>
</dbReference>
<protein>
    <recommendedName>
        <fullName evidence="4">DUF4214 domain-containing protein</fullName>
    </recommendedName>
</protein>
<dbReference type="AlphaFoldDB" id="A0A1M6LNX1"/>
<evidence type="ECO:0000256" key="1">
    <source>
        <dbReference type="SAM" id="MobiDB-lite"/>
    </source>
</evidence>
<evidence type="ECO:0008006" key="4">
    <source>
        <dbReference type="Google" id="ProtNLM"/>
    </source>
</evidence>
<dbReference type="RefSeq" id="WP_073136497.1">
    <property type="nucleotide sequence ID" value="NZ_FQZF01000019.1"/>
</dbReference>
<feature type="region of interest" description="Disordered" evidence="1">
    <location>
        <begin position="96"/>
        <end position="123"/>
    </location>
</feature>
<evidence type="ECO:0000313" key="2">
    <source>
        <dbReference type="EMBL" id="SHJ72762.1"/>
    </source>
</evidence>
<dbReference type="EMBL" id="FQZF01000019">
    <property type="protein sequence ID" value="SHJ72762.1"/>
    <property type="molecule type" value="Genomic_DNA"/>
</dbReference>
<sequence>MEFAALATRPIAAVTVTITGGPDLLLALSGSATAASVSLTFSPADWASPRAVLLSAVADALAEGTEVANLTFTLSSDDPAYNRLVAQPMPVMVIDSVATPANSPPPSPPPPPTLTLSPGQHAGGTAISLEGEAALLKPSIQAAAVTATGTGVLVAWRDGTTTLLNGATSLSFTDGQLIFDGESAAARALRAHMAIQGVAPSPVALARSVAQLEAGTSMETLAASLMASPEWAARSASLGTAQMLQLLYQDTIGSSPTGPALSWLNQAASAGASLASLAAVLIDAPQAAALTEQQNPGGIWLTEDAEQTVIRAYDAVLDQAPDAAALWRWSVLLELGAMSKYELYSYLAGTDLYQARHAGQSNAEFVQSIFEQALERPGTAVELQGSTRVLDQGLASRIVMLNALGDLQGDLGAGPGVGQAEHTVYPSSHSDSEVLGRNQSLADLANSATGHAVSTRAVADLFRIDVARDGMALRWRDGSVDRLGAVDELSFAEGRLVVDGGSREALVTRLYESTIGLPLTGLGAAGFENMLDNGHSVASLTAMFLSTGEAKARLAGLDTGAQLSLVYKGIFGITPATEALGYMRALVQQGVSLGDVASWLAQLPEAATAFEKSHPTGIWIPDLGGAAVVRAYDTMLGTMPDPVSLSLWKGAVLQPGALPALYDTLMHTEMHGALYDGLNTRDWVARHFEAALERSADPAQIAGSAALIDRGAVSHLDMAVAIGELQPLIEPQRVASTISVELL</sequence>
<name>A0A1M6LNX1_9PROT</name>
<keyword evidence="3" id="KW-1185">Reference proteome</keyword>
<proteinExistence type="predicted"/>
<feature type="compositionally biased region" description="Pro residues" evidence="1">
    <location>
        <begin position="102"/>
        <end position="113"/>
    </location>
</feature>
<evidence type="ECO:0000313" key="3">
    <source>
        <dbReference type="Proteomes" id="UP000184387"/>
    </source>
</evidence>
<dbReference type="STRING" id="198092.SAMN02745194_03205"/>